<evidence type="ECO:0000313" key="11">
    <source>
        <dbReference type="EMBL" id="KUP91979.1"/>
    </source>
</evidence>
<keyword evidence="12" id="KW-1185">Reference proteome</keyword>
<organism evidence="11 12">
    <name type="scientific">Tritonibacter horizontis</name>
    <dbReference type="NCBI Taxonomy" id="1768241"/>
    <lineage>
        <taxon>Bacteria</taxon>
        <taxon>Pseudomonadati</taxon>
        <taxon>Pseudomonadota</taxon>
        <taxon>Alphaproteobacteria</taxon>
        <taxon>Rhodobacterales</taxon>
        <taxon>Paracoccaceae</taxon>
        <taxon>Tritonibacter</taxon>
    </lineage>
</organism>
<evidence type="ECO:0000256" key="8">
    <source>
        <dbReference type="ARBA" id="ARBA00038436"/>
    </source>
</evidence>
<evidence type="ECO:0000256" key="7">
    <source>
        <dbReference type="ARBA" id="ARBA00023136"/>
    </source>
</evidence>
<evidence type="ECO:0000256" key="2">
    <source>
        <dbReference type="ARBA" id="ARBA00022448"/>
    </source>
</evidence>
<evidence type="ECO:0000256" key="3">
    <source>
        <dbReference type="ARBA" id="ARBA00022475"/>
    </source>
</evidence>
<reference evidence="11 12" key="1">
    <citation type="submission" date="2015-12" db="EMBL/GenBank/DDBJ databases">
        <title>Genome sequence of the marine Rhodobacteraceae strain O3.65, Candidatus Tritonibacter horizontis.</title>
        <authorList>
            <person name="Poehlein A."/>
            <person name="Giebel H.A."/>
            <person name="Voget S."/>
            <person name="Brinkhoff T."/>
        </authorList>
    </citation>
    <scope>NUCLEOTIDE SEQUENCE [LARGE SCALE GENOMIC DNA]</scope>
    <source>
        <strain evidence="11 12">O3.65</strain>
    </source>
</reference>
<comment type="caution">
    <text evidence="11">The sequence shown here is derived from an EMBL/GenBank/DDBJ whole genome shotgun (WGS) entry which is preliminary data.</text>
</comment>
<feature type="transmembrane region" description="Helical" evidence="9">
    <location>
        <begin position="80"/>
        <end position="101"/>
    </location>
</feature>
<feature type="transmembrane region" description="Helical" evidence="9">
    <location>
        <begin position="41"/>
        <end position="59"/>
    </location>
</feature>
<protein>
    <recommendedName>
        <fullName evidence="9">TRAP transporter small permease protein</fullName>
    </recommendedName>
</protein>
<evidence type="ECO:0000256" key="6">
    <source>
        <dbReference type="ARBA" id="ARBA00022989"/>
    </source>
</evidence>
<comment type="function">
    <text evidence="9">Part of the tripartite ATP-independent periplasmic (TRAP) transport system.</text>
</comment>
<dbReference type="RefSeq" id="WP_068245732.1">
    <property type="nucleotide sequence ID" value="NZ_LPUY01000080.1"/>
</dbReference>
<dbReference type="InterPro" id="IPR055348">
    <property type="entry name" value="DctQ"/>
</dbReference>
<evidence type="ECO:0000313" key="12">
    <source>
        <dbReference type="Proteomes" id="UP000068382"/>
    </source>
</evidence>
<feature type="transmembrane region" description="Helical" evidence="9">
    <location>
        <begin position="12"/>
        <end position="35"/>
    </location>
</feature>
<evidence type="ECO:0000256" key="5">
    <source>
        <dbReference type="ARBA" id="ARBA00022692"/>
    </source>
</evidence>
<evidence type="ECO:0000256" key="9">
    <source>
        <dbReference type="RuleBase" id="RU369079"/>
    </source>
</evidence>
<dbReference type="GO" id="GO:0022857">
    <property type="term" value="F:transmembrane transporter activity"/>
    <property type="evidence" value="ECO:0007669"/>
    <property type="project" value="UniProtKB-UniRule"/>
</dbReference>
<comment type="subunit">
    <text evidence="9">The complex comprises the extracytoplasmic solute receptor protein and the two transmembrane proteins.</text>
</comment>
<keyword evidence="7 9" id="KW-0472">Membrane</keyword>
<evidence type="ECO:0000256" key="1">
    <source>
        <dbReference type="ARBA" id="ARBA00004429"/>
    </source>
</evidence>
<evidence type="ECO:0000259" key="10">
    <source>
        <dbReference type="Pfam" id="PF04290"/>
    </source>
</evidence>
<keyword evidence="2 9" id="KW-0813">Transport</keyword>
<keyword evidence="5 9" id="KW-0812">Transmembrane</keyword>
<name>A0A132BUB8_9RHOB</name>
<comment type="subcellular location">
    <subcellularLocation>
        <location evidence="1 9">Cell inner membrane</location>
        <topology evidence="1 9">Multi-pass membrane protein</topology>
    </subcellularLocation>
</comment>
<sequence length="165" mass="18072">MLNRIERIFVDVAAMAIILLGLLIFVDVVALNVFAAPVPDTIIIVRELMVIAIVLPLAAATLKRAHIAVEFVTNFLPARVVNWFVVFGSLFALLALSPLVYAGTKDLIHQWTTGSVFYGDLGLPQWPGRLAFVMGVGLTWLRLLVMLFQDSLTALRGGEIEFGGH</sequence>
<dbReference type="EMBL" id="LPUY01000080">
    <property type="protein sequence ID" value="KUP91979.1"/>
    <property type="molecule type" value="Genomic_DNA"/>
</dbReference>
<gene>
    <name evidence="11" type="ORF">TRIHO_31620</name>
</gene>
<dbReference type="AlphaFoldDB" id="A0A132BUB8"/>
<keyword evidence="4 9" id="KW-0997">Cell inner membrane</keyword>
<keyword evidence="3" id="KW-1003">Cell membrane</keyword>
<evidence type="ECO:0000256" key="4">
    <source>
        <dbReference type="ARBA" id="ARBA00022519"/>
    </source>
</evidence>
<dbReference type="Proteomes" id="UP000068382">
    <property type="component" value="Unassembled WGS sequence"/>
</dbReference>
<dbReference type="PATRIC" id="fig|1768241.3.peg.3305"/>
<accession>A0A132BUB8</accession>
<dbReference type="OrthoDB" id="6385730at2"/>
<proteinExistence type="inferred from homology"/>
<dbReference type="GO" id="GO:0005886">
    <property type="term" value="C:plasma membrane"/>
    <property type="evidence" value="ECO:0007669"/>
    <property type="project" value="UniProtKB-SubCell"/>
</dbReference>
<dbReference type="Pfam" id="PF04290">
    <property type="entry name" value="DctQ"/>
    <property type="match status" value="1"/>
</dbReference>
<feature type="domain" description="Tripartite ATP-independent periplasmic transporters DctQ component" evidence="10">
    <location>
        <begin position="22"/>
        <end position="150"/>
    </location>
</feature>
<feature type="transmembrane region" description="Helical" evidence="9">
    <location>
        <begin position="130"/>
        <end position="148"/>
    </location>
</feature>
<comment type="similarity">
    <text evidence="8 9">Belongs to the TRAP transporter small permease family.</text>
</comment>
<dbReference type="InterPro" id="IPR007387">
    <property type="entry name" value="TRAP_DctQ"/>
</dbReference>
<dbReference type="PANTHER" id="PTHR35011">
    <property type="entry name" value="2,3-DIKETO-L-GULONATE TRAP TRANSPORTER SMALL PERMEASE PROTEIN YIAM"/>
    <property type="match status" value="1"/>
</dbReference>
<keyword evidence="6 9" id="KW-1133">Transmembrane helix</keyword>